<name>A0AAV4TFC6_CAEEX</name>
<proteinExistence type="predicted"/>
<keyword evidence="2" id="KW-1185">Reference proteome</keyword>
<reference evidence="1 2" key="1">
    <citation type="submission" date="2021-06" db="EMBL/GenBank/DDBJ databases">
        <title>Caerostris extrusa draft genome.</title>
        <authorList>
            <person name="Kono N."/>
            <person name="Arakawa K."/>
        </authorList>
    </citation>
    <scope>NUCLEOTIDE SEQUENCE [LARGE SCALE GENOMIC DNA]</scope>
</reference>
<dbReference type="AlphaFoldDB" id="A0AAV4TFC6"/>
<comment type="caution">
    <text evidence="1">The sequence shown here is derived from an EMBL/GenBank/DDBJ whole genome shotgun (WGS) entry which is preliminary data.</text>
</comment>
<protein>
    <submittedName>
        <fullName evidence="1">Uncharacterized protein</fullName>
    </submittedName>
</protein>
<accession>A0AAV4TFC6</accession>
<dbReference type="EMBL" id="BPLR01011057">
    <property type="protein sequence ID" value="GIY43914.1"/>
    <property type="molecule type" value="Genomic_DNA"/>
</dbReference>
<gene>
    <name evidence="1" type="ORF">CEXT_199861</name>
</gene>
<organism evidence="1 2">
    <name type="scientific">Caerostris extrusa</name>
    <name type="common">Bark spider</name>
    <name type="synonym">Caerostris bankana</name>
    <dbReference type="NCBI Taxonomy" id="172846"/>
    <lineage>
        <taxon>Eukaryota</taxon>
        <taxon>Metazoa</taxon>
        <taxon>Ecdysozoa</taxon>
        <taxon>Arthropoda</taxon>
        <taxon>Chelicerata</taxon>
        <taxon>Arachnida</taxon>
        <taxon>Araneae</taxon>
        <taxon>Araneomorphae</taxon>
        <taxon>Entelegynae</taxon>
        <taxon>Araneoidea</taxon>
        <taxon>Araneidae</taxon>
        <taxon>Caerostris</taxon>
    </lineage>
</organism>
<evidence type="ECO:0000313" key="2">
    <source>
        <dbReference type="Proteomes" id="UP001054945"/>
    </source>
</evidence>
<evidence type="ECO:0000313" key="1">
    <source>
        <dbReference type="EMBL" id="GIY43914.1"/>
    </source>
</evidence>
<dbReference type="Proteomes" id="UP001054945">
    <property type="component" value="Unassembled WGS sequence"/>
</dbReference>
<sequence>MVITGILWLVMDDFCNDEYHTNGQLVHQFVFKAIMSNRQCCFNAAYSLERHTVSEHGMIAGDDIGHDSTSLVMIDSIVAAFSIFLPYAEPDVG</sequence>